<dbReference type="RefSeq" id="WP_318600572.1">
    <property type="nucleotide sequence ID" value="NZ_JAWSTH010000119.1"/>
</dbReference>
<dbReference type="PANTHER" id="PTHR33393">
    <property type="entry name" value="POLYGLUTAMINE SYNTHESIS ACCESSORY PROTEIN RV0574C-RELATED"/>
    <property type="match status" value="1"/>
</dbReference>
<proteinExistence type="inferred from homology"/>
<name>A0ABU4HY66_9ACTN</name>
<dbReference type="Gene3D" id="3.60.21.10">
    <property type="match status" value="1"/>
</dbReference>
<dbReference type="EMBL" id="JAWSTH010000119">
    <property type="protein sequence ID" value="MDW5598104.1"/>
    <property type="molecule type" value="Genomic_DNA"/>
</dbReference>
<comment type="similarity">
    <text evidence="1">Belongs to the CapA family.</text>
</comment>
<evidence type="ECO:0000256" key="1">
    <source>
        <dbReference type="ARBA" id="ARBA00005662"/>
    </source>
</evidence>
<dbReference type="InterPro" id="IPR019079">
    <property type="entry name" value="Capsule_synth_CapA"/>
</dbReference>
<dbReference type="InterPro" id="IPR029052">
    <property type="entry name" value="Metallo-depent_PP-like"/>
</dbReference>
<dbReference type="Proteomes" id="UP001284601">
    <property type="component" value="Unassembled WGS sequence"/>
</dbReference>
<dbReference type="SUPFAM" id="SSF56300">
    <property type="entry name" value="Metallo-dependent phosphatases"/>
    <property type="match status" value="1"/>
</dbReference>
<reference evidence="4" key="1">
    <citation type="submission" date="2023-07" db="EMBL/GenBank/DDBJ databases">
        <title>Conexibacter stalactiti sp. nov., isolated from stalactites in a lava cave and emended description of the genus Conexibacter.</title>
        <authorList>
            <person name="Lee S.D."/>
        </authorList>
    </citation>
    <scope>NUCLEOTIDE SEQUENCE [LARGE SCALE GENOMIC DNA]</scope>
    <source>
        <strain evidence="4">KCTC 39840</strain>
    </source>
</reference>
<protein>
    <submittedName>
        <fullName evidence="3">CapA family protein</fullName>
        <ecNumber evidence="3">3.1.-.-</ecNumber>
    </submittedName>
</protein>
<feature type="domain" description="Capsule synthesis protein CapA" evidence="2">
    <location>
        <begin position="107"/>
        <end position="347"/>
    </location>
</feature>
<organism evidence="3 4">
    <name type="scientific">Conexibacter stalactiti</name>
    <dbReference type="NCBI Taxonomy" id="1940611"/>
    <lineage>
        <taxon>Bacteria</taxon>
        <taxon>Bacillati</taxon>
        <taxon>Actinomycetota</taxon>
        <taxon>Thermoleophilia</taxon>
        <taxon>Solirubrobacterales</taxon>
        <taxon>Conexibacteraceae</taxon>
        <taxon>Conexibacter</taxon>
    </lineage>
</organism>
<evidence type="ECO:0000313" key="4">
    <source>
        <dbReference type="Proteomes" id="UP001284601"/>
    </source>
</evidence>
<keyword evidence="3" id="KW-0378">Hydrolase</keyword>
<dbReference type="CDD" id="cd07381">
    <property type="entry name" value="MPP_CapA"/>
    <property type="match status" value="1"/>
</dbReference>
<dbReference type="EC" id="3.1.-.-" evidence="3"/>
<dbReference type="PANTHER" id="PTHR33393:SF13">
    <property type="entry name" value="PGA BIOSYNTHESIS PROTEIN CAPA"/>
    <property type="match status" value="1"/>
</dbReference>
<gene>
    <name evidence="3" type="ORF">R7226_27355</name>
</gene>
<dbReference type="InterPro" id="IPR052169">
    <property type="entry name" value="CW_Biosynth-Accessory"/>
</dbReference>
<evidence type="ECO:0000313" key="3">
    <source>
        <dbReference type="EMBL" id="MDW5598104.1"/>
    </source>
</evidence>
<dbReference type="Pfam" id="PF09587">
    <property type="entry name" value="PGA_cap"/>
    <property type="match status" value="1"/>
</dbReference>
<comment type="caution">
    <text evidence="3">The sequence shown here is derived from an EMBL/GenBank/DDBJ whole genome shotgun (WGS) entry which is preliminary data.</text>
</comment>
<keyword evidence="4" id="KW-1185">Reference proteome</keyword>
<accession>A0ABU4HY66</accession>
<sequence>MAVTPPPPAPVPDPTPPPALVLSAPALLATGVAIELSGRGAPARGRVQLQVKLDGRWRDLVAARADDRGRFERAVTPRTARPGYRLRATVRDGRRSPEVVVRTRPVTLAAAGDVNLGDATAGAMAAYGTRYPWTSVAPSLRAADLAFVNLECAISTRGAPVEKQYRFRGSPAALKTMRDYAGVDVVNLANNHVGDYGTTALLDTIDWSRRFGLVPVGAGGSLEAAMEPRVVERLGLKIAFVGFSNILPPEFWATPSHPGNTFASPANVRASVSAASRVADVVIATFHWGIELDPVENAQESALAATALGAGATAVIGGHPHVLQPIRTLDGGRRVAAYSLGNFVFSSFRAETVRTGILHLDLSKRGVERTRFQRARIEGVRPVLTGSWANVR</sequence>
<dbReference type="GO" id="GO:0016787">
    <property type="term" value="F:hydrolase activity"/>
    <property type="evidence" value="ECO:0007669"/>
    <property type="project" value="UniProtKB-KW"/>
</dbReference>
<dbReference type="SMART" id="SM00854">
    <property type="entry name" value="PGA_cap"/>
    <property type="match status" value="1"/>
</dbReference>
<evidence type="ECO:0000259" key="2">
    <source>
        <dbReference type="SMART" id="SM00854"/>
    </source>
</evidence>